<name>A0A1G2HY33_9BACT</name>
<dbReference type="Gene3D" id="1.10.287.110">
    <property type="entry name" value="DnaJ domain"/>
    <property type="match status" value="1"/>
</dbReference>
<dbReference type="PANTHER" id="PTHR43096:SF48">
    <property type="entry name" value="CHAPERONE PROTEIN DNAJ"/>
    <property type="match status" value="1"/>
</dbReference>
<sequence>MPKNKIESGSQEVVLPPDSESTNQEVNQEVNNLVLRRIKILQERAPKVPKENKKEEIHQLKEKINNSFEKEIQPQSEEESKDVKIEKETIESKIKSANSLEELIDILKPIRKGFGFSLKNGGFFRGKFGGQLIVQTIHRINEINRTMMNLSPDWSKRFGDYINNRHINYNLEDVPKEGGLKNKIEELLKKQQIINEEKTQEREEQEQKKVDSKREKVFVDYYSVLGITTNASEKDIKKAYRNLAREYHPDRNIGDKEAEEKFKKVKEAYDFLMSK</sequence>
<evidence type="ECO:0000259" key="3">
    <source>
        <dbReference type="PROSITE" id="PS50076"/>
    </source>
</evidence>
<dbReference type="GO" id="GO:0042026">
    <property type="term" value="P:protein refolding"/>
    <property type="evidence" value="ECO:0007669"/>
    <property type="project" value="TreeGrafter"/>
</dbReference>
<dbReference type="InterPro" id="IPR036869">
    <property type="entry name" value="J_dom_sf"/>
</dbReference>
<dbReference type="PANTHER" id="PTHR43096">
    <property type="entry name" value="DNAJ HOMOLOG 1, MITOCHONDRIAL-RELATED"/>
    <property type="match status" value="1"/>
</dbReference>
<dbReference type="Pfam" id="PF00226">
    <property type="entry name" value="DnaJ"/>
    <property type="match status" value="1"/>
</dbReference>
<reference evidence="4 5" key="1">
    <citation type="journal article" date="2016" name="Nat. Commun.">
        <title>Thousands of microbial genomes shed light on interconnected biogeochemical processes in an aquifer system.</title>
        <authorList>
            <person name="Anantharaman K."/>
            <person name="Brown C.T."/>
            <person name="Hug L.A."/>
            <person name="Sharon I."/>
            <person name="Castelle C.J."/>
            <person name="Probst A.J."/>
            <person name="Thomas B.C."/>
            <person name="Singh A."/>
            <person name="Wilkins M.J."/>
            <person name="Karaoz U."/>
            <person name="Brodie E.L."/>
            <person name="Williams K.H."/>
            <person name="Hubbard S.S."/>
            <person name="Banfield J.F."/>
        </authorList>
    </citation>
    <scope>NUCLEOTIDE SEQUENCE [LARGE SCALE GENOMIC DNA]</scope>
</reference>
<dbReference type="GO" id="GO:0005737">
    <property type="term" value="C:cytoplasm"/>
    <property type="evidence" value="ECO:0007669"/>
    <property type="project" value="TreeGrafter"/>
</dbReference>
<gene>
    <name evidence="4" type="ORF">A3C58_03705</name>
</gene>
<feature type="region of interest" description="Disordered" evidence="2">
    <location>
        <begin position="1"/>
        <end position="26"/>
    </location>
</feature>
<dbReference type="PROSITE" id="PS50076">
    <property type="entry name" value="DNAJ_2"/>
    <property type="match status" value="1"/>
</dbReference>
<feature type="domain" description="J" evidence="3">
    <location>
        <begin position="220"/>
        <end position="275"/>
    </location>
</feature>
<dbReference type="SMART" id="SM00271">
    <property type="entry name" value="DnaJ"/>
    <property type="match status" value="1"/>
</dbReference>
<evidence type="ECO:0000313" key="4">
    <source>
        <dbReference type="EMBL" id="OGZ67367.1"/>
    </source>
</evidence>
<evidence type="ECO:0000256" key="1">
    <source>
        <dbReference type="SAM" id="Coils"/>
    </source>
</evidence>
<dbReference type="InterPro" id="IPR001623">
    <property type="entry name" value="DnaJ_domain"/>
</dbReference>
<dbReference type="STRING" id="1802205.A3C58_03705"/>
<comment type="caution">
    <text evidence="4">The sequence shown here is derived from an EMBL/GenBank/DDBJ whole genome shotgun (WGS) entry which is preliminary data.</text>
</comment>
<organism evidence="4 5">
    <name type="scientific">Candidatus Staskawiczbacteria bacterium RIFCSPHIGHO2_02_FULL_34_10</name>
    <dbReference type="NCBI Taxonomy" id="1802205"/>
    <lineage>
        <taxon>Bacteria</taxon>
        <taxon>Candidatus Staskawicziibacteriota</taxon>
    </lineage>
</organism>
<protein>
    <recommendedName>
        <fullName evidence="3">J domain-containing protein</fullName>
    </recommendedName>
</protein>
<proteinExistence type="predicted"/>
<dbReference type="AlphaFoldDB" id="A0A1G2HY33"/>
<dbReference type="SUPFAM" id="SSF46565">
    <property type="entry name" value="Chaperone J-domain"/>
    <property type="match status" value="1"/>
</dbReference>
<evidence type="ECO:0000256" key="2">
    <source>
        <dbReference type="SAM" id="MobiDB-lite"/>
    </source>
</evidence>
<evidence type="ECO:0000313" key="5">
    <source>
        <dbReference type="Proteomes" id="UP000178380"/>
    </source>
</evidence>
<dbReference type="EMBL" id="MHOR01000010">
    <property type="protein sequence ID" value="OGZ67367.1"/>
    <property type="molecule type" value="Genomic_DNA"/>
</dbReference>
<feature type="coiled-coil region" evidence="1">
    <location>
        <begin position="181"/>
        <end position="216"/>
    </location>
</feature>
<dbReference type="CDD" id="cd06257">
    <property type="entry name" value="DnaJ"/>
    <property type="match status" value="1"/>
</dbReference>
<keyword evidence="1" id="KW-0175">Coiled coil</keyword>
<dbReference type="GO" id="GO:0051082">
    <property type="term" value="F:unfolded protein binding"/>
    <property type="evidence" value="ECO:0007669"/>
    <property type="project" value="TreeGrafter"/>
</dbReference>
<dbReference type="PRINTS" id="PR00625">
    <property type="entry name" value="JDOMAIN"/>
</dbReference>
<accession>A0A1G2HY33</accession>
<dbReference type="Proteomes" id="UP000178380">
    <property type="component" value="Unassembled WGS sequence"/>
</dbReference>